<dbReference type="RefSeq" id="WP_307020111.1">
    <property type="nucleotide sequence ID" value="NZ_JAUSUI010000005.1"/>
</dbReference>
<evidence type="ECO:0000256" key="1">
    <source>
        <dbReference type="ARBA" id="ARBA00022801"/>
    </source>
</evidence>
<evidence type="ECO:0000313" key="4">
    <source>
        <dbReference type="Proteomes" id="UP001224682"/>
    </source>
</evidence>
<name>A0ABU0BC25_9HYPH</name>
<comment type="caution">
    <text evidence="3">The sequence shown here is derived from an EMBL/GenBank/DDBJ whole genome shotgun (WGS) entry which is preliminary data.</text>
</comment>
<sequence length="275" mass="29038">MATPPDPFRTRDHVPDFDRHVADYAARSAATRARLPMRTGIAYGPTPAERLDLFFPPPRAATGAVHIFIHGGYWRMFAKEDFSFVAETVTQAGAIAVIVDYALMPAVRMETLIAQLRRACGWVRGHIGEFGGDPAHLTLSGHSAGAHLGALVLADPALAGAINGALLLSGLYDLAPLQGSFLKELIALTDEEVAHYSPLRHAYGPSGRVSLLVGARETAPFHAQSAAFARHLAQAGVDVETATVAQADHMSLVADLGTGGTQAALRLARLLAAAP</sequence>
<reference evidence="3 4" key="1">
    <citation type="submission" date="2023-07" db="EMBL/GenBank/DDBJ databases">
        <title>Genomic Encyclopedia of Type Strains, Phase IV (KMG-IV): sequencing the most valuable type-strain genomes for metagenomic binning, comparative biology and taxonomic classification.</title>
        <authorList>
            <person name="Goeker M."/>
        </authorList>
    </citation>
    <scope>NUCLEOTIDE SEQUENCE [LARGE SCALE GENOMIC DNA]</scope>
    <source>
        <strain evidence="3 4">DSM 2457</strain>
    </source>
</reference>
<dbReference type="Gene3D" id="3.40.50.1820">
    <property type="entry name" value="alpha/beta hydrolase"/>
    <property type="match status" value="1"/>
</dbReference>
<organism evidence="3 4">
    <name type="scientific">Ancylobacter polymorphus</name>
    <dbReference type="NCBI Taxonomy" id="223390"/>
    <lineage>
        <taxon>Bacteria</taxon>
        <taxon>Pseudomonadati</taxon>
        <taxon>Pseudomonadota</taxon>
        <taxon>Alphaproteobacteria</taxon>
        <taxon>Hyphomicrobiales</taxon>
        <taxon>Xanthobacteraceae</taxon>
        <taxon>Ancylobacter</taxon>
    </lineage>
</organism>
<accession>A0ABU0BC25</accession>
<dbReference type="PANTHER" id="PTHR48081:SF33">
    <property type="entry name" value="KYNURENINE FORMAMIDASE"/>
    <property type="match status" value="1"/>
</dbReference>
<dbReference type="SUPFAM" id="SSF53474">
    <property type="entry name" value="alpha/beta-Hydrolases"/>
    <property type="match status" value="1"/>
</dbReference>
<dbReference type="InterPro" id="IPR019826">
    <property type="entry name" value="Carboxylesterase_B_AS"/>
</dbReference>
<dbReference type="GO" id="GO:0004061">
    <property type="term" value="F:arylformamidase activity"/>
    <property type="evidence" value="ECO:0007669"/>
    <property type="project" value="UniProtKB-EC"/>
</dbReference>
<dbReference type="InterPro" id="IPR013094">
    <property type="entry name" value="AB_hydrolase_3"/>
</dbReference>
<dbReference type="Proteomes" id="UP001224682">
    <property type="component" value="Unassembled WGS sequence"/>
</dbReference>
<keyword evidence="1 3" id="KW-0378">Hydrolase</keyword>
<evidence type="ECO:0000259" key="2">
    <source>
        <dbReference type="Pfam" id="PF07859"/>
    </source>
</evidence>
<dbReference type="InterPro" id="IPR050300">
    <property type="entry name" value="GDXG_lipolytic_enzyme"/>
</dbReference>
<dbReference type="EMBL" id="JAUSUI010000005">
    <property type="protein sequence ID" value="MDQ0303392.1"/>
    <property type="molecule type" value="Genomic_DNA"/>
</dbReference>
<dbReference type="PROSITE" id="PS00122">
    <property type="entry name" value="CARBOXYLESTERASE_B_1"/>
    <property type="match status" value="1"/>
</dbReference>
<keyword evidence="4" id="KW-1185">Reference proteome</keyword>
<dbReference type="EC" id="3.5.1.9" evidence="3"/>
<dbReference type="Pfam" id="PF07859">
    <property type="entry name" value="Abhydrolase_3"/>
    <property type="match status" value="1"/>
</dbReference>
<evidence type="ECO:0000313" key="3">
    <source>
        <dbReference type="EMBL" id="MDQ0303392.1"/>
    </source>
</evidence>
<proteinExistence type="predicted"/>
<dbReference type="PANTHER" id="PTHR48081">
    <property type="entry name" value="AB HYDROLASE SUPERFAMILY PROTEIN C4A8.06C"/>
    <property type="match status" value="1"/>
</dbReference>
<protein>
    <submittedName>
        <fullName evidence="3">Arylformamidase</fullName>
        <ecNumber evidence="3">3.5.1.9</ecNumber>
    </submittedName>
</protein>
<dbReference type="InterPro" id="IPR029058">
    <property type="entry name" value="AB_hydrolase_fold"/>
</dbReference>
<gene>
    <name evidence="3" type="ORF">J2S75_002426</name>
</gene>
<feature type="domain" description="Alpha/beta hydrolase fold-3" evidence="2">
    <location>
        <begin position="67"/>
        <end position="250"/>
    </location>
</feature>